<name>A0A0E9X5L3_ANGAN</name>
<proteinExistence type="predicted"/>
<dbReference type="EMBL" id="GBXM01010698">
    <property type="protein sequence ID" value="JAH97879.1"/>
    <property type="molecule type" value="Transcribed_RNA"/>
</dbReference>
<dbReference type="AlphaFoldDB" id="A0A0E9X5L3"/>
<accession>A0A0E9X5L3</accession>
<evidence type="ECO:0000313" key="1">
    <source>
        <dbReference type="EMBL" id="JAH97879.1"/>
    </source>
</evidence>
<sequence length="55" mass="6362">MPEFVHSCVIYVYWREKQCIQLGGATASLTTSSGWFSITQQWPFKIKALKLLQLQ</sequence>
<reference evidence="1" key="1">
    <citation type="submission" date="2014-11" db="EMBL/GenBank/DDBJ databases">
        <authorList>
            <person name="Amaro Gonzalez C."/>
        </authorList>
    </citation>
    <scope>NUCLEOTIDE SEQUENCE</scope>
</reference>
<organism evidence="1">
    <name type="scientific">Anguilla anguilla</name>
    <name type="common">European freshwater eel</name>
    <name type="synonym">Muraena anguilla</name>
    <dbReference type="NCBI Taxonomy" id="7936"/>
    <lineage>
        <taxon>Eukaryota</taxon>
        <taxon>Metazoa</taxon>
        <taxon>Chordata</taxon>
        <taxon>Craniata</taxon>
        <taxon>Vertebrata</taxon>
        <taxon>Euteleostomi</taxon>
        <taxon>Actinopterygii</taxon>
        <taxon>Neopterygii</taxon>
        <taxon>Teleostei</taxon>
        <taxon>Anguilliformes</taxon>
        <taxon>Anguillidae</taxon>
        <taxon>Anguilla</taxon>
    </lineage>
</organism>
<reference evidence="1" key="2">
    <citation type="journal article" date="2015" name="Fish Shellfish Immunol.">
        <title>Early steps in the European eel (Anguilla anguilla)-Vibrio vulnificus interaction in the gills: Role of the RtxA13 toxin.</title>
        <authorList>
            <person name="Callol A."/>
            <person name="Pajuelo D."/>
            <person name="Ebbesson L."/>
            <person name="Teles M."/>
            <person name="MacKenzie S."/>
            <person name="Amaro C."/>
        </authorList>
    </citation>
    <scope>NUCLEOTIDE SEQUENCE</scope>
</reference>
<protein>
    <submittedName>
        <fullName evidence="1">Uncharacterized protein</fullName>
    </submittedName>
</protein>